<dbReference type="EMBL" id="JBGFFE010000023">
    <property type="protein sequence ID" value="MEY8764527.1"/>
    <property type="molecule type" value="Genomic_DNA"/>
</dbReference>
<keyword evidence="2" id="KW-1185">Reference proteome</keyword>
<comment type="caution">
    <text evidence="1">The sequence shown here is derived from an EMBL/GenBank/DDBJ whole genome shotgun (WGS) entry which is preliminary data.</text>
</comment>
<organism evidence="1 2">
    <name type="scientific">Clostridium lapidicellarium</name>
    <dbReference type="NCBI Taxonomy" id="3240931"/>
    <lineage>
        <taxon>Bacteria</taxon>
        <taxon>Bacillati</taxon>
        <taxon>Bacillota</taxon>
        <taxon>Clostridia</taxon>
        <taxon>Eubacteriales</taxon>
        <taxon>Clostridiaceae</taxon>
        <taxon>Clostridium</taxon>
    </lineage>
</organism>
<sequence length="61" mass="7052">MISIQNKMVVAENCKEYRPKNDVMGLEVSYISNSCNDCVNFVDEQCSKKLFDEIEKIVNMN</sequence>
<gene>
    <name evidence="1" type="ORF">AB8S09_12905</name>
</gene>
<evidence type="ECO:0000313" key="1">
    <source>
        <dbReference type="EMBL" id="MEY8764527.1"/>
    </source>
</evidence>
<dbReference type="Proteomes" id="UP001565220">
    <property type="component" value="Unassembled WGS sequence"/>
</dbReference>
<protein>
    <submittedName>
        <fullName evidence="1">Uncharacterized protein</fullName>
    </submittedName>
</protein>
<accession>A0ABV4E046</accession>
<dbReference type="RefSeq" id="WP_294183202.1">
    <property type="nucleotide sequence ID" value="NZ_JBGFFE010000023.1"/>
</dbReference>
<evidence type="ECO:0000313" key="2">
    <source>
        <dbReference type="Proteomes" id="UP001565220"/>
    </source>
</evidence>
<name>A0ABV4E046_9CLOT</name>
<reference evidence="1 2" key="1">
    <citation type="submission" date="2024-08" db="EMBL/GenBank/DDBJ databases">
        <title>Clostridium lapicellarii sp. nov., and Clostridium renhuaiense sp. nov., two species isolated from the mud in a fermentation cellar used for producing sauce-flavour Chinese liquors.</title>
        <authorList>
            <person name="Yang F."/>
            <person name="Wang H."/>
            <person name="Chen L.Q."/>
            <person name="Zhou N."/>
            <person name="Lu J.J."/>
            <person name="Pu X.X."/>
            <person name="Wan B."/>
            <person name="Wang L."/>
            <person name="Liu S.J."/>
        </authorList>
    </citation>
    <scope>NUCLEOTIDE SEQUENCE [LARGE SCALE GENOMIC DNA]</scope>
    <source>
        <strain evidence="1 2">MT-113</strain>
    </source>
</reference>
<proteinExistence type="predicted"/>